<accession>A0A6N9YKD3</accession>
<dbReference type="AlphaFoldDB" id="A0A6N9YKD3"/>
<proteinExistence type="predicted"/>
<dbReference type="SUPFAM" id="SSF103473">
    <property type="entry name" value="MFS general substrate transporter"/>
    <property type="match status" value="1"/>
</dbReference>
<dbReference type="Proteomes" id="UP000469185">
    <property type="component" value="Unassembled WGS sequence"/>
</dbReference>
<dbReference type="EMBL" id="JAAGOB010000004">
    <property type="protein sequence ID" value="NED95397.1"/>
    <property type="molecule type" value="Genomic_DNA"/>
</dbReference>
<feature type="transmembrane region" description="Helical" evidence="2">
    <location>
        <begin position="49"/>
        <end position="74"/>
    </location>
</feature>
<evidence type="ECO:0000256" key="2">
    <source>
        <dbReference type="SAM" id="Phobius"/>
    </source>
</evidence>
<evidence type="ECO:0000313" key="3">
    <source>
        <dbReference type="EMBL" id="NED95397.1"/>
    </source>
</evidence>
<keyword evidence="2" id="KW-0812">Transmembrane</keyword>
<dbReference type="RefSeq" id="WP_163818126.1">
    <property type="nucleotide sequence ID" value="NZ_JAAGOB010000004.1"/>
</dbReference>
<sequence>MTDGTRRDEPSTQELISRMSEQTSRLVRDEVRLGIAELKEKGKHAGVGAGLFSTAGLLGFFALATLIAAAVLALDLVVPAWAAALIVAAVLLLLAGIAAWTGKSEVDKAKPPPERTIENVKRDVDELTGRVNHAE</sequence>
<dbReference type="InterPro" id="IPR009937">
    <property type="entry name" value="Phage_holin_3_6"/>
</dbReference>
<evidence type="ECO:0000256" key="1">
    <source>
        <dbReference type="SAM" id="MobiDB-lite"/>
    </source>
</evidence>
<reference evidence="3 4" key="1">
    <citation type="submission" date="2020-02" db="EMBL/GenBank/DDBJ databases">
        <authorList>
            <person name="Li X.-J."/>
            <person name="Feng X.-M."/>
        </authorList>
    </citation>
    <scope>NUCLEOTIDE SEQUENCE [LARGE SCALE GENOMIC DNA]</scope>
    <source>
        <strain evidence="3 4">CGMCC 4.7225</strain>
    </source>
</reference>
<comment type="caution">
    <text evidence="3">The sequence shown here is derived from an EMBL/GenBank/DDBJ whole genome shotgun (WGS) entry which is preliminary data.</text>
</comment>
<feature type="transmembrane region" description="Helical" evidence="2">
    <location>
        <begin position="80"/>
        <end position="100"/>
    </location>
</feature>
<feature type="region of interest" description="Disordered" evidence="1">
    <location>
        <begin position="104"/>
        <end position="135"/>
    </location>
</feature>
<keyword evidence="4" id="KW-1185">Reference proteome</keyword>
<protein>
    <submittedName>
        <fullName evidence="3">Phage holin family protein</fullName>
    </submittedName>
</protein>
<name>A0A6N9YKD3_9ACTN</name>
<keyword evidence="2" id="KW-1133">Transmembrane helix</keyword>
<gene>
    <name evidence="3" type="ORF">G1H11_08725</name>
</gene>
<evidence type="ECO:0000313" key="4">
    <source>
        <dbReference type="Proteomes" id="UP000469185"/>
    </source>
</evidence>
<organism evidence="3 4">
    <name type="scientific">Phytoactinopolyspora alkaliphila</name>
    <dbReference type="NCBI Taxonomy" id="1783498"/>
    <lineage>
        <taxon>Bacteria</taxon>
        <taxon>Bacillati</taxon>
        <taxon>Actinomycetota</taxon>
        <taxon>Actinomycetes</taxon>
        <taxon>Jiangellales</taxon>
        <taxon>Jiangellaceae</taxon>
        <taxon>Phytoactinopolyspora</taxon>
    </lineage>
</organism>
<keyword evidence="2" id="KW-0472">Membrane</keyword>
<dbReference type="InterPro" id="IPR036259">
    <property type="entry name" value="MFS_trans_sf"/>
</dbReference>
<dbReference type="Pfam" id="PF07332">
    <property type="entry name" value="Phage_holin_3_6"/>
    <property type="match status" value="1"/>
</dbReference>